<organism evidence="1 2">
    <name type="scientific">Zopfia rhizophila CBS 207.26</name>
    <dbReference type="NCBI Taxonomy" id="1314779"/>
    <lineage>
        <taxon>Eukaryota</taxon>
        <taxon>Fungi</taxon>
        <taxon>Dikarya</taxon>
        <taxon>Ascomycota</taxon>
        <taxon>Pezizomycotina</taxon>
        <taxon>Dothideomycetes</taxon>
        <taxon>Dothideomycetes incertae sedis</taxon>
        <taxon>Zopfiaceae</taxon>
        <taxon>Zopfia</taxon>
    </lineage>
</organism>
<keyword evidence="2" id="KW-1185">Reference proteome</keyword>
<protein>
    <submittedName>
        <fullName evidence="1">Uncharacterized protein</fullName>
    </submittedName>
</protein>
<sequence length="111" mass="13007">MLSLPRRRHSRSFSTSVLRYPVCLHLISSSLKPTLSTLHQQWISKLVLRRGICSRRRLGTDIWIFRTSSSAVWLRSYLKFVRCHATRVRKCGNAWMPVGGIWRLHSRLFDG</sequence>
<dbReference type="AlphaFoldDB" id="A0A6A6DW49"/>
<dbReference type="Proteomes" id="UP000800200">
    <property type="component" value="Unassembled WGS sequence"/>
</dbReference>
<gene>
    <name evidence="1" type="ORF">K469DRAFT_788005</name>
</gene>
<evidence type="ECO:0000313" key="1">
    <source>
        <dbReference type="EMBL" id="KAF2182582.1"/>
    </source>
</evidence>
<proteinExistence type="predicted"/>
<accession>A0A6A6DW49</accession>
<feature type="non-terminal residue" evidence="1">
    <location>
        <position position="111"/>
    </location>
</feature>
<dbReference type="EMBL" id="ML994647">
    <property type="protein sequence ID" value="KAF2182582.1"/>
    <property type="molecule type" value="Genomic_DNA"/>
</dbReference>
<evidence type="ECO:0000313" key="2">
    <source>
        <dbReference type="Proteomes" id="UP000800200"/>
    </source>
</evidence>
<reference evidence="1" key="1">
    <citation type="journal article" date="2020" name="Stud. Mycol.">
        <title>101 Dothideomycetes genomes: a test case for predicting lifestyles and emergence of pathogens.</title>
        <authorList>
            <person name="Haridas S."/>
            <person name="Albert R."/>
            <person name="Binder M."/>
            <person name="Bloem J."/>
            <person name="Labutti K."/>
            <person name="Salamov A."/>
            <person name="Andreopoulos B."/>
            <person name="Baker S."/>
            <person name="Barry K."/>
            <person name="Bills G."/>
            <person name="Bluhm B."/>
            <person name="Cannon C."/>
            <person name="Castanera R."/>
            <person name="Culley D."/>
            <person name="Daum C."/>
            <person name="Ezra D."/>
            <person name="Gonzalez J."/>
            <person name="Henrissat B."/>
            <person name="Kuo A."/>
            <person name="Liang C."/>
            <person name="Lipzen A."/>
            <person name="Lutzoni F."/>
            <person name="Magnuson J."/>
            <person name="Mondo S."/>
            <person name="Nolan M."/>
            <person name="Ohm R."/>
            <person name="Pangilinan J."/>
            <person name="Park H.-J."/>
            <person name="Ramirez L."/>
            <person name="Alfaro M."/>
            <person name="Sun H."/>
            <person name="Tritt A."/>
            <person name="Yoshinaga Y."/>
            <person name="Zwiers L.-H."/>
            <person name="Turgeon B."/>
            <person name="Goodwin S."/>
            <person name="Spatafora J."/>
            <person name="Crous P."/>
            <person name="Grigoriev I."/>
        </authorList>
    </citation>
    <scope>NUCLEOTIDE SEQUENCE</scope>
    <source>
        <strain evidence="1">CBS 207.26</strain>
    </source>
</reference>
<name>A0A6A6DW49_9PEZI</name>